<organism evidence="1 2">
    <name type="scientific">Rhamnusium bicolor</name>
    <dbReference type="NCBI Taxonomy" id="1586634"/>
    <lineage>
        <taxon>Eukaryota</taxon>
        <taxon>Metazoa</taxon>
        <taxon>Ecdysozoa</taxon>
        <taxon>Arthropoda</taxon>
        <taxon>Hexapoda</taxon>
        <taxon>Insecta</taxon>
        <taxon>Pterygota</taxon>
        <taxon>Neoptera</taxon>
        <taxon>Endopterygota</taxon>
        <taxon>Coleoptera</taxon>
        <taxon>Polyphaga</taxon>
        <taxon>Cucujiformia</taxon>
        <taxon>Chrysomeloidea</taxon>
        <taxon>Cerambycidae</taxon>
        <taxon>Lepturinae</taxon>
        <taxon>Rhagiini</taxon>
        <taxon>Rhamnusium</taxon>
    </lineage>
</organism>
<dbReference type="AlphaFoldDB" id="A0AAV8X951"/>
<sequence>MYSLYLEDCKENGLKNEDIAKDWLYLQIFNFEYNYSFKSPDNDTCDMCDKYQLQLQEADSLESRMELQKEYDQHLSEANNRYKIKSEDKRKTRENLLQEKVVMIDLQ</sequence>
<gene>
    <name evidence="1" type="ORF">NQ314_013080</name>
</gene>
<evidence type="ECO:0000313" key="1">
    <source>
        <dbReference type="EMBL" id="KAJ8934975.1"/>
    </source>
</evidence>
<evidence type="ECO:0000313" key="2">
    <source>
        <dbReference type="Proteomes" id="UP001162156"/>
    </source>
</evidence>
<accession>A0AAV8X951</accession>
<keyword evidence="2" id="KW-1185">Reference proteome</keyword>
<reference evidence="1" key="1">
    <citation type="journal article" date="2023" name="Insect Mol. Biol.">
        <title>Genome sequencing provides insights into the evolution of gene families encoding plant cell wall-degrading enzymes in longhorned beetles.</title>
        <authorList>
            <person name="Shin N.R."/>
            <person name="Okamura Y."/>
            <person name="Kirsch R."/>
            <person name="Pauchet Y."/>
        </authorList>
    </citation>
    <scope>NUCLEOTIDE SEQUENCE</scope>
    <source>
        <strain evidence="1">RBIC_L_NR</strain>
    </source>
</reference>
<dbReference type="EMBL" id="JANEYF010003642">
    <property type="protein sequence ID" value="KAJ8934975.1"/>
    <property type="molecule type" value="Genomic_DNA"/>
</dbReference>
<comment type="caution">
    <text evidence="1">The sequence shown here is derived from an EMBL/GenBank/DDBJ whole genome shotgun (WGS) entry which is preliminary data.</text>
</comment>
<name>A0AAV8X951_9CUCU</name>
<protein>
    <submittedName>
        <fullName evidence="1">Uncharacterized protein</fullName>
    </submittedName>
</protein>
<proteinExistence type="predicted"/>
<dbReference type="Proteomes" id="UP001162156">
    <property type="component" value="Unassembled WGS sequence"/>
</dbReference>